<dbReference type="Gene3D" id="3.40.50.10140">
    <property type="entry name" value="Toll/interleukin-1 receptor homology (TIR) domain"/>
    <property type="match status" value="1"/>
</dbReference>
<dbReference type="InterPro" id="IPR000157">
    <property type="entry name" value="TIR_dom"/>
</dbReference>
<dbReference type="InterPro" id="IPR035897">
    <property type="entry name" value="Toll_tir_struct_dom_sf"/>
</dbReference>
<dbReference type="Proteomes" id="UP001186944">
    <property type="component" value="Unassembled WGS sequence"/>
</dbReference>
<dbReference type="GO" id="GO:0007165">
    <property type="term" value="P:signal transduction"/>
    <property type="evidence" value="ECO:0007669"/>
    <property type="project" value="InterPro"/>
</dbReference>
<evidence type="ECO:0000313" key="2">
    <source>
        <dbReference type="EMBL" id="KAK3100251.1"/>
    </source>
</evidence>
<name>A0AA89C908_PINIB</name>
<organism evidence="2 3">
    <name type="scientific">Pinctada imbricata</name>
    <name type="common">Atlantic pearl-oyster</name>
    <name type="synonym">Pinctada martensii</name>
    <dbReference type="NCBI Taxonomy" id="66713"/>
    <lineage>
        <taxon>Eukaryota</taxon>
        <taxon>Metazoa</taxon>
        <taxon>Spiralia</taxon>
        <taxon>Lophotrochozoa</taxon>
        <taxon>Mollusca</taxon>
        <taxon>Bivalvia</taxon>
        <taxon>Autobranchia</taxon>
        <taxon>Pteriomorphia</taxon>
        <taxon>Pterioida</taxon>
        <taxon>Pterioidea</taxon>
        <taxon>Pteriidae</taxon>
        <taxon>Pinctada</taxon>
    </lineage>
</organism>
<dbReference type="EMBL" id="VSWD01000006">
    <property type="protein sequence ID" value="KAK3100251.1"/>
    <property type="molecule type" value="Genomic_DNA"/>
</dbReference>
<dbReference type="PROSITE" id="PS50104">
    <property type="entry name" value="TIR"/>
    <property type="match status" value="1"/>
</dbReference>
<dbReference type="SMART" id="SM00255">
    <property type="entry name" value="TIR"/>
    <property type="match status" value="1"/>
</dbReference>
<keyword evidence="3" id="KW-1185">Reference proteome</keyword>
<dbReference type="SUPFAM" id="SSF52200">
    <property type="entry name" value="Toll/Interleukin receptor TIR domain"/>
    <property type="match status" value="1"/>
</dbReference>
<evidence type="ECO:0000259" key="1">
    <source>
        <dbReference type="PROSITE" id="PS50104"/>
    </source>
</evidence>
<dbReference type="PANTHER" id="PTHR16253:SF0">
    <property type="entry name" value="TETRATRICOPEPTIDE REPEAT PROTEIN 22"/>
    <property type="match status" value="1"/>
</dbReference>
<dbReference type="InterPro" id="IPR042342">
    <property type="entry name" value="TTC22"/>
</dbReference>
<comment type="caution">
    <text evidence="2">The sequence shown here is derived from an EMBL/GenBank/DDBJ whole genome shotgun (WGS) entry which is preliminary data.</text>
</comment>
<dbReference type="Pfam" id="PF13676">
    <property type="entry name" value="TIR_2"/>
    <property type="match status" value="1"/>
</dbReference>
<reference evidence="2" key="1">
    <citation type="submission" date="2019-08" db="EMBL/GenBank/DDBJ databases">
        <title>The improved chromosome-level genome for the pearl oyster Pinctada fucata martensii using PacBio sequencing and Hi-C.</title>
        <authorList>
            <person name="Zheng Z."/>
        </authorList>
    </citation>
    <scope>NUCLEOTIDE SEQUENCE</scope>
    <source>
        <strain evidence="2">ZZ-2019</strain>
        <tissue evidence="2">Adductor muscle</tissue>
    </source>
</reference>
<dbReference type="AlphaFoldDB" id="A0AA89C908"/>
<gene>
    <name evidence="2" type="ORF">FSP39_016940</name>
</gene>
<dbReference type="PANTHER" id="PTHR16253">
    <property type="entry name" value="TETRATRICOPEPTIDE REPEAT PROTEIN 22"/>
    <property type="match status" value="1"/>
</dbReference>
<evidence type="ECO:0000313" key="3">
    <source>
        <dbReference type="Proteomes" id="UP001186944"/>
    </source>
</evidence>
<feature type="domain" description="TIR" evidence="1">
    <location>
        <begin position="52"/>
        <end position="201"/>
    </location>
</feature>
<proteinExistence type="predicted"/>
<protein>
    <recommendedName>
        <fullName evidence="1">TIR domain-containing protein</fullName>
    </recommendedName>
</protein>
<accession>A0AA89C908</accession>
<sequence length="352" mass="41375">MDIEIQPLLDDFEETGHKTVLNPPEAQTSFQVIHEELDDAVQVHSADQETTDEYDIFISHASEDLEDVKPLCNELENRYKLKCMLADRDFDIGVPVENNLKLKMEQSKKILLIISPGFVESFWCKSEMMRAFMMMSSGKKDLIIPVLLKPVLTEMPPFLEYYTYIDASKTDDLSCKIFESFHNPIFPYTREEIRRQNGARLMTNECRKAQRSCRGVAWAFPPLDESEYESEEGLTALERTIFDYCLKYRKDWAIIALVRDNYKHARCLARPTSNFIFESLKVDEEPDNNLDKETVVKQVHNFIFNNRQIFIDWNERMPVTEINRHNTWMQKQCVCELFLSVHKQEKRGKKSQ</sequence>